<evidence type="ECO:0000256" key="10">
    <source>
        <dbReference type="HAMAP-Rule" id="MF_00144"/>
    </source>
</evidence>
<dbReference type="NCBIfam" id="TIGR00420">
    <property type="entry name" value="trmU"/>
    <property type="match status" value="1"/>
</dbReference>
<dbReference type="GO" id="GO:0002143">
    <property type="term" value="P:tRNA wobble position uridine thiolation"/>
    <property type="evidence" value="ECO:0007669"/>
    <property type="project" value="TreeGrafter"/>
</dbReference>
<feature type="binding site" evidence="10">
    <location>
        <position position="125"/>
    </location>
    <ligand>
        <name>ATP</name>
        <dbReference type="ChEBI" id="CHEBI:30616"/>
    </ligand>
</feature>
<dbReference type="PANTHER" id="PTHR11933:SF5">
    <property type="entry name" value="MITOCHONDRIAL TRNA-SPECIFIC 2-THIOURIDYLASE 1"/>
    <property type="match status" value="1"/>
</dbReference>
<dbReference type="Pfam" id="PF20258">
    <property type="entry name" value="tRNA_Me_trans_C"/>
    <property type="match status" value="1"/>
</dbReference>
<evidence type="ECO:0000256" key="9">
    <source>
        <dbReference type="ARBA" id="ARBA00051542"/>
    </source>
</evidence>
<comment type="function">
    <text evidence="10">Catalyzes the 2-thiolation of uridine at the wobble position (U34) of tRNA, leading to the formation of s(2)U34.</text>
</comment>
<dbReference type="InterPro" id="IPR046885">
    <property type="entry name" value="MnmA-like_C"/>
</dbReference>
<dbReference type="GO" id="GO:0005524">
    <property type="term" value="F:ATP binding"/>
    <property type="evidence" value="ECO:0007669"/>
    <property type="project" value="UniProtKB-KW"/>
</dbReference>
<evidence type="ECO:0000259" key="12">
    <source>
        <dbReference type="Pfam" id="PF20259"/>
    </source>
</evidence>
<dbReference type="EMBL" id="AP022564">
    <property type="protein sequence ID" value="BBX21953.1"/>
    <property type="molecule type" value="Genomic_DNA"/>
</dbReference>
<dbReference type="InterPro" id="IPR014729">
    <property type="entry name" value="Rossmann-like_a/b/a_fold"/>
</dbReference>
<keyword evidence="5 10" id="KW-0547">Nucleotide-binding</keyword>
<dbReference type="AlphaFoldDB" id="A0AAD1HUZ3"/>
<feature type="domain" description="tRNA-specific 2-thiouridylase MnmA-like central" evidence="12">
    <location>
        <begin position="202"/>
        <end position="267"/>
    </location>
</feature>
<dbReference type="GO" id="GO:0103016">
    <property type="term" value="F:tRNA-uridine 2-sulfurtransferase activity"/>
    <property type="evidence" value="ECO:0007669"/>
    <property type="project" value="UniProtKB-EC"/>
</dbReference>
<evidence type="ECO:0000256" key="6">
    <source>
        <dbReference type="ARBA" id="ARBA00022840"/>
    </source>
</evidence>
<evidence type="ECO:0000256" key="2">
    <source>
        <dbReference type="ARBA" id="ARBA00022555"/>
    </source>
</evidence>
<comment type="catalytic activity">
    <reaction evidence="9 10">
        <text>S-sulfanyl-L-cysteinyl-[protein] + uridine(34) in tRNA + AH2 + ATP = 2-thiouridine(34) in tRNA + L-cysteinyl-[protein] + A + AMP + diphosphate + H(+)</text>
        <dbReference type="Rhea" id="RHEA:47032"/>
        <dbReference type="Rhea" id="RHEA-COMP:10131"/>
        <dbReference type="Rhea" id="RHEA-COMP:11726"/>
        <dbReference type="Rhea" id="RHEA-COMP:11727"/>
        <dbReference type="Rhea" id="RHEA-COMP:11728"/>
        <dbReference type="ChEBI" id="CHEBI:13193"/>
        <dbReference type="ChEBI" id="CHEBI:15378"/>
        <dbReference type="ChEBI" id="CHEBI:17499"/>
        <dbReference type="ChEBI" id="CHEBI:29950"/>
        <dbReference type="ChEBI" id="CHEBI:30616"/>
        <dbReference type="ChEBI" id="CHEBI:33019"/>
        <dbReference type="ChEBI" id="CHEBI:61963"/>
        <dbReference type="ChEBI" id="CHEBI:65315"/>
        <dbReference type="ChEBI" id="CHEBI:87170"/>
        <dbReference type="ChEBI" id="CHEBI:456215"/>
        <dbReference type="EC" id="2.8.1.13"/>
    </reaction>
</comment>
<dbReference type="Proteomes" id="UP000467636">
    <property type="component" value="Chromosome"/>
</dbReference>
<evidence type="ECO:0000256" key="5">
    <source>
        <dbReference type="ARBA" id="ARBA00022741"/>
    </source>
</evidence>
<dbReference type="SUPFAM" id="SSF52402">
    <property type="entry name" value="Adenine nucleotide alpha hydrolases-like"/>
    <property type="match status" value="1"/>
</dbReference>
<proteinExistence type="inferred from homology"/>
<comment type="similarity">
    <text evidence="10">Belongs to the MnmA/TRMU family.</text>
</comment>
<feature type="binding site" evidence="10">
    <location>
        <begin position="6"/>
        <end position="13"/>
    </location>
    <ligand>
        <name>ATP</name>
        <dbReference type="ChEBI" id="CHEBI:30616"/>
    </ligand>
</feature>
<comment type="subcellular location">
    <subcellularLocation>
        <location evidence="10">Cytoplasm</location>
    </subcellularLocation>
</comment>
<comment type="caution">
    <text evidence="10">Lacks conserved residue(s) required for the propagation of feature annotation.</text>
</comment>
<sequence>MKVVAAMSGGVDSSVAAARMVDAGHDVVGVHLALSRNPGTLRTGSRGCCSREDSDDARRVADVLGIPFYVWDFSEQFQAEVIDDFVESYARGETPNPCVRCNEKIKFSAVAARALALGFDMVATGHYARLQDGRLRRAVDADKDQSYVLAVLTAEQLSHAAFPVGDTPKSQIRAEAAERGLAVASKPDSHDICFIPTGDTRTFLGSHIGVRPGAVVDGGGTVLAEHDGVHGFTIGQRKGLGIAGPGPDGQPRYVTGIDATTGTVTVGAAGDLNVLALTGRAPVFTSGSAWSGPVECEVQVRAHGETVGAVAELIGEELHVRLREPLRGVARGQTLACYRPDPDGDEVIASATISDTSARP</sequence>
<keyword evidence="14" id="KW-1185">Reference proteome</keyword>
<dbReference type="GO" id="GO:0000049">
    <property type="term" value="F:tRNA binding"/>
    <property type="evidence" value="ECO:0007669"/>
    <property type="project" value="UniProtKB-KW"/>
</dbReference>
<organism evidence="13 14">
    <name type="scientific">Mycolicibacter terrae</name>
    <dbReference type="NCBI Taxonomy" id="1788"/>
    <lineage>
        <taxon>Bacteria</taxon>
        <taxon>Bacillati</taxon>
        <taxon>Actinomycetota</taxon>
        <taxon>Actinomycetes</taxon>
        <taxon>Mycobacteriales</taxon>
        <taxon>Mycobacteriaceae</taxon>
        <taxon>Mycolicibacter</taxon>
    </lineage>
</organism>
<keyword evidence="4 10" id="KW-0819">tRNA processing</keyword>
<keyword evidence="2 10" id="KW-0820">tRNA-binding</keyword>
<evidence type="ECO:0000259" key="11">
    <source>
        <dbReference type="Pfam" id="PF20258"/>
    </source>
</evidence>
<keyword evidence="3 10" id="KW-0808">Transferase</keyword>
<dbReference type="RefSeq" id="WP_085262098.1">
    <property type="nucleotide sequence ID" value="NZ_AP022564.1"/>
</dbReference>
<feature type="domain" description="tRNA-specific 2-thiouridylase MnmA-like C-terminal" evidence="11">
    <location>
        <begin position="278"/>
        <end position="353"/>
    </location>
</feature>
<evidence type="ECO:0000256" key="1">
    <source>
        <dbReference type="ARBA" id="ARBA00022490"/>
    </source>
</evidence>
<feature type="binding site" evidence="10">
    <location>
        <position position="32"/>
    </location>
    <ligand>
        <name>ATP</name>
        <dbReference type="ChEBI" id="CHEBI:30616"/>
    </ligand>
</feature>
<keyword evidence="8" id="KW-1015">Disulfide bond</keyword>
<accession>A0AAD1HUZ3</accession>
<feature type="site" description="Interaction with tRNA" evidence="10">
    <location>
        <position position="126"/>
    </location>
</feature>
<dbReference type="PANTHER" id="PTHR11933">
    <property type="entry name" value="TRNA 5-METHYLAMINOMETHYL-2-THIOURIDYLATE -METHYLTRANSFERASE"/>
    <property type="match status" value="1"/>
</dbReference>
<dbReference type="HAMAP" id="MF_00144">
    <property type="entry name" value="tRNA_thiouridyl_MnmA"/>
    <property type="match status" value="1"/>
</dbReference>
<protein>
    <recommendedName>
        <fullName evidence="10">tRNA-specific 2-thiouridylase MnmA</fullName>
        <ecNumber evidence="10">2.8.1.13</ecNumber>
    </recommendedName>
</protein>
<dbReference type="Pfam" id="PF03054">
    <property type="entry name" value="tRNA_Me_trans"/>
    <property type="match status" value="1"/>
</dbReference>
<dbReference type="CDD" id="cd01998">
    <property type="entry name" value="MnmA_TRMU-like"/>
    <property type="match status" value="1"/>
</dbReference>
<name>A0AAD1HUZ3_9MYCO</name>
<keyword evidence="6 10" id="KW-0067">ATP-binding</keyword>
<feature type="region of interest" description="Interaction with tRNA" evidence="10">
    <location>
        <begin position="143"/>
        <end position="145"/>
    </location>
</feature>
<keyword evidence="1 10" id="KW-0963">Cytoplasm</keyword>
<keyword evidence="7 10" id="KW-0694">RNA-binding</keyword>
<feature type="active site" description="Cysteine persulfide intermediate" evidence="10">
    <location>
        <position position="193"/>
    </location>
</feature>
<feature type="site" description="Interaction with tRNA" evidence="10">
    <location>
        <position position="333"/>
    </location>
</feature>
<dbReference type="Gene3D" id="2.30.30.280">
    <property type="entry name" value="Adenine nucleotide alpha hydrolases-like domains"/>
    <property type="match status" value="1"/>
</dbReference>
<evidence type="ECO:0000256" key="4">
    <source>
        <dbReference type="ARBA" id="ARBA00022694"/>
    </source>
</evidence>
<dbReference type="FunFam" id="3.40.50.620:FF:000057">
    <property type="entry name" value="tRNA-specific 2-thiouridylase MnmA"/>
    <property type="match status" value="1"/>
</dbReference>
<evidence type="ECO:0000256" key="8">
    <source>
        <dbReference type="ARBA" id="ARBA00023157"/>
    </source>
</evidence>
<dbReference type="Pfam" id="PF20259">
    <property type="entry name" value="tRNA_Me_trans_M"/>
    <property type="match status" value="1"/>
</dbReference>
<evidence type="ECO:0000256" key="3">
    <source>
        <dbReference type="ARBA" id="ARBA00022679"/>
    </source>
</evidence>
<evidence type="ECO:0000313" key="13">
    <source>
        <dbReference type="EMBL" id="BBX21953.1"/>
    </source>
</evidence>
<dbReference type="InterPro" id="IPR046884">
    <property type="entry name" value="MnmA-like_central"/>
</dbReference>
<dbReference type="NCBIfam" id="NF001138">
    <property type="entry name" value="PRK00143.1"/>
    <property type="match status" value="1"/>
</dbReference>
<dbReference type="InterPro" id="IPR004506">
    <property type="entry name" value="MnmA-like"/>
</dbReference>
<gene>
    <name evidence="10 13" type="primary">mnmA</name>
    <name evidence="13" type="ORF">MTER_13640</name>
</gene>
<evidence type="ECO:0000313" key="14">
    <source>
        <dbReference type="Proteomes" id="UP000467636"/>
    </source>
</evidence>
<dbReference type="Gene3D" id="3.40.50.620">
    <property type="entry name" value="HUPs"/>
    <property type="match status" value="1"/>
</dbReference>
<dbReference type="InterPro" id="IPR023382">
    <property type="entry name" value="MnmA-like_central_sf"/>
</dbReference>
<dbReference type="Gene3D" id="2.40.30.10">
    <property type="entry name" value="Translation factors"/>
    <property type="match status" value="1"/>
</dbReference>
<evidence type="ECO:0000256" key="7">
    <source>
        <dbReference type="ARBA" id="ARBA00022884"/>
    </source>
</evidence>
<dbReference type="EC" id="2.8.1.13" evidence="10"/>
<reference evidence="13 14" key="1">
    <citation type="journal article" date="2019" name="Emerg. Microbes Infect.">
        <title>Comprehensive subspecies identification of 175 nontuberculous mycobacteria species based on 7547 genomic profiles.</title>
        <authorList>
            <person name="Matsumoto Y."/>
            <person name="Kinjo T."/>
            <person name="Motooka D."/>
            <person name="Nabeya D."/>
            <person name="Jung N."/>
            <person name="Uechi K."/>
            <person name="Horii T."/>
            <person name="Iida T."/>
            <person name="Fujita J."/>
            <person name="Nakamura S."/>
        </authorList>
    </citation>
    <scope>NUCLEOTIDE SEQUENCE [LARGE SCALE GENOMIC DNA]</scope>
    <source>
        <strain evidence="13 14">JCM 12143</strain>
    </source>
</reference>
<dbReference type="GO" id="GO:0005737">
    <property type="term" value="C:cytoplasm"/>
    <property type="evidence" value="ECO:0007669"/>
    <property type="project" value="UniProtKB-SubCell"/>
</dbReference>
<feature type="active site" description="Nucleophile" evidence="10">
    <location>
        <position position="101"/>
    </location>
</feature>